<evidence type="ECO:0000256" key="2">
    <source>
        <dbReference type="ARBA" id="ARBA00022741"/>
    </source>
</evidence>
<evidence type="ECO:0000256" key="4">
    <source>
        <dbReference type="RuleBase" id="RU368001"/>
    </source>
</evidence>
<dbReference type="InterPro" id="IPR027417">
    <property type="entry name" value="P-loop_NTPase"/>
</dbReference>
<keyword evidence="4" id="KW-0234">DNA repair</keyword>
<name>A0ABV2ASE3_9EUKA</name>
<comment type="subcellular location">
    <subcellularLocation>
        <location evidence="1 4">Nucleus</location>
    </subcellularLocation>
</comment>
<feature type="non-terminal residue" evidence="5">
    <location>
        <position position="206"/>
    </location>
</feature>
<comment type="caution">
    <text evidence="5">The sequence shown here is derived from an EMBL/GenBank/DDBJ whole genome shotgun (WGS) entry which is preliminary data.</text>
</comment>
<keyword evidence="2" id="KW-0547">Nucleotide-binding</keyword>
<dbReference type="Proteomes" id="UP001439008">
    <property type="component" value="Unassembled WGS sequence"/>
</dbReference>
<dbReference type="GO" id="GO:0004386">
    <property type="term" value="F:helicase activity"/>
    <property type="evidence" value="ECO:0007669"/>
    <property type="project" value="UniProtKB-KW"/>
</dbReference>
<comment type="function">
    <text evidence="4">ATPase component of the INO80 complex which remodels chromatin by shifting nucleosomes and is involved in DNA repair.</text>
</comment>
<comment type="domain">
    <text evidence="4">The DBINO region is involved in binding to DNA.</text>
</comment>
<comment type="subunit">
    <text evidence="4">Component of the INO80 chromatin-remodeling complex.</text>
</comment>
<keyword evidence="3 4" id="KW-0067">ATP-binding</keyword>
<accession>A0ABV2ASE3</accession>
<proteinExistence type="inferred from homology"/>
<dbReference type="InterPro" id="IPR050520">
    <property type="entry name" value="INO80/SWR1_helicase"/>
</dbReference>
<evidence type="ECO:0000313" key="5">
    <source>
        <dbReference type="EMBL" id="MES1922557.1"/>
    </source>
</evidence>
<organism evidence="5 6">
    <name type="scientific">Bonamia ostreae</name>
    <dbReference type="NCBI Taxonomy" id="126728"/>
    <lineage>
        <taxon>Eukaryota</taxon>
        <taxon>Sar</taxon>
        <taxon>Rhizaria</taxon>
        <taxon>Endomyxa</taxon>
        <taxon>Ascetosporea</taxon>
        <taxon>Haplosporida</taxon>
        <taxon>Bonamia</taxon>
    </lineage>
</organism>
<keyword evidence="4" id="KW-0378">Hydrolase</keyword>
<dbReference type="PANTHER" id="PTHR45685">
    <property type="entry name" value="HELICASE SRCAP-RELATED"/>
    <property type="match status" value="1"/>
</dbReference>
<keyword evidence="6" id="KW-1185">Reference proteome</keyword>
<dbReference type="SUPFAM" id="SSF52540">
    <property type="entry name" value="P-loop containing nucleoside triphosphate hydrolases"/>
    <property type="match status" value="1"/>
</dbReference>
<comment type="catalytic activity">
    <reaction evidence="4">
        <text>ATP + H2O = ADP + phosphate + H(+)</text>
        <dbReference type="Rhea" id="RHEA:13065"/>
        <dbReference type="ChEBI" id="CHEBI:15377"/>
        <dbReference type="ChEBI" id="CHEBI:15378"/>
        <dbReference type="ChEBI" id="CHEBI:30616"/>
        <dbReference type="ChEBI" id="CHEBI:43474"/>
        <dbReference type="ChEBI" id="CHEBI:456216"/>
    </reaction>
</comment>
<evidence type="ECO:0000256" key="3">
    <source>
        <dbReference type="ARBA" id="ARBA00022840"/>
    </source>
</evidence>
<evidence type="ECO:0000313" key="6">
    <source>
        <dbReference type="Proteomes" id="UP001439008"/>
    </source>
</evidence>
<keyword evidence="4" id="KW-0227">DNA damage</keyword>
<gene>
    <name evidence="5" type="primary">INO80_2</name>
    <name evidence="5" type="ORF">MHBO_004072</name>
</gene>
<reference evidence="5 6" key="1">
    <citation type="journal article" date="2024" name="BMC Biol.">
        <title>Comparative genomics of Ascetosporea gives new insight into the evolutionary basis for animal parasitism in Rhizaria.</title>
        <authorList>
            <person name="Hiltunen Thoren M."/>
            <person name="Onut-Brannstrom I."/>
            <person name="Alfjorden A."/>
            <person name="Peckova H."/>
            <person name="Swords F."/>
            <person name="Hooper C."/>
            <person name="Holzer A.S."/>
            <person name="Bass D."/>
            <person name="Burki F."/>
        </authorList>
    </citation>
    <scope>NUCLEOTIDE SEQUENCE [LARGE SCALE GENOMIC DNA]</scope>
    <source>
        <strain evidence="5">20-A016</strain>
    </source>
</reference>
<dbReference type="EC" id="3.6.4.-" evidence="4"/>
<keyword evidence="4" id="KW-0238">DNA-binding</keyword>
<evidence type="ECO:0000256" key="1">
    <source>
        <dbReference type="ARBA" id="ARBA00004123"/>
    </source>
</evidence>
<dbReference type="EMBL" id="JBDODL010003088">
    <property type="protein sequence ID" value="MES1922557.1"/>
    <property type="molecule type" value="Genomic_DNA"/>
</dbReference>
<dbReference type="PANTHER" id="PTHR45685:SF2">
    <property type="entry name" value="CHROMATIN-REMODELING ATPASE INO80"/>
    <property type="match status" value="1"/>
</dbReference>
<keyword evidence="5" id="KW-0347">Helicase</keyword>
<comment type="similarity">
    <text evidence="4">Belongs to the SNF2/RAD54 helicase family.</text>
</comment>
<dbReference type="Gene3D" id="3.40.50.300">
    <property type="entry name" value="P-loop containing nucleotide triphosphate hydrolases"/>
    <property type="match status" value="1"/>
</dbReference>
<protein>
    <recommendedName>
        <fullName evidence="4">Chromatin-remodeling ATPase INO80</fullName>
        <ecNumber evidence="4">3.6.4.-</ecNumber>
    </recommendedName>
</protein>
<sequence length="206" mass="24720">MAPKKEIVIKCELSSRQRILYNAVKDQFRSDFSKRNQDKLAGEKDLYNAVMQFRKVCNHPNIYQKRLKKTPLSFNVRLPPQILLTNLPKEEIGKRILHFEFQNPICFRIPRCVDNEKCQKMDAKYFNKFNVFGVENINGNENFAFAKFFKMTLNEIESYAKSDKLLRWIFDQQKEKNWLNIKKLDFRKHFKNLDEYPNLIKNAFIP</sequence>